<sequence length="366" mass="42527">MKNSRKVVVHFLVWLVFALLLNSETLDLEWGAFDRKQGSLIIPLAYGLALSAFVFYYNVYKLIPSFFGKGKRLRYWFVSIALVLGVSFLETFIDILYLVFKNYELSKEQFEAGTIQSILLWYFMVFVSALLPNCICWILAFAFRLPKDWLIAEKQKNQLEKDKLQSELDFLKAQINPHFLFNGINSIYHLIGEDNDMAKNTLLQFSGLLRYQLYDCGVNFISVEKELNYINNYINIEEVRKGEDAVFTFNLPSVSDDSELKNYKIAPLLITPFLENAFKYLSHHSKRNMNFIDLDLSISNKGVLNMKLVNSFDTMFKTQKDSKGGIGLENVKRRLQLLYPNERHQLDIDASDNEFSVNLILNLNED</sequence>
<dbReference type="EMBL" id="JACNMF010000002">
    <property type="protein sequence ID" value="MBC3758173.1"/>
    <property type="molecule type" value="Genomic_DNA"/>
</dbReference>
<dbReference type="GO" id="GO:0016020">
    <property type="term" value="C:membrane"/>
    <property type="evidence" value="ECO:0007669"/>
    <property type="project" value="InterPro"/>
</dbReference>
<dbReference type="PANTHER" id="PTHR34220">
    <property type="entry name" value="SENSOR HISTIDINE KINASE YPDA"/>
    <property type="match status" value="1"/>
</dbReference>
<dbReference type="InterPro" id="IPR050640">
    <property type="entry name" value="Bact_2-comp_sensor_kinase"/>
</dbReference>
<keyword evidence="1" id="KW-0472">Membrane</keyword>
<evidence type="ECO:0000313" key="4">
    <source>
        <dbReference type="Proteomes" id="UP000656244"/>
    </source>
</evidence>
<evidence type="ECO:0000259" key="2">
    <source>
        <dbReference type="Pfam" id="PF06580"/>
    </source>
</evidence>
<keyword evidence="3" id="KW-0808">Transferase</keyword>
<feature type="transmembrane region" description="Helical" evidence="1">
    <location>
        <begin position="41"/>
        <end position="63"/>
    </location>
</feature>
<comment type="caution">
    <text evidence="3">The sequence shown here is derived from an EMBL/GenBank/DDBJ whole genome shotgun (WGS) entry which is preliminary data.</text>
</comment>
<evidence type="ECO:0000256" key="1">
    <source>
        <dbReference type="SAM" id="Phobius"/>
    </source>
</evidence>
<dbReference type="AlphaFoldDB" id="A0A923HDK1"/>
<feature type="transmembrane region" description="Helical" evidence="1">
    <location>
        <begin position="75"/>
        <end position="100"/>
    </location>
</feature>
<name>A0A923HDK1_9FLAO</name>
<keyword evidence="1" id="KW-1133">Transmembrane helix</keyword>
<accession>A0A923HDK1</accession>
<reference evidence="3" key="1">
    <citation type="submission" date="2020-08" db="EMBL/GenBank/DDBJ databases">
        <title>Hyunsoonleella sp. strain SJ7 genome sequencing and assembly.</title>
        <authorList>
            <person name="Kim I."/>
        </authorList>
    </citation>
    <scope>NUCLEOTIDE SEQUENCE</scope>
    <source>
        <strain evidence="3">SJ7</strain>
    </source>
</reference>
<protein>
    <submittedName>
        <fullName evidence="3">Histidine kinase</fullName>
    </submittedName>
</protein>
<dbReference type="Pfam" id="PF06580">
    <property type="entry name" value="His_kinase"/>
    <property type="match status" value="1"/>
</dbReference>
<dbReference type="InterPro" id="IPR010559">
    <property type="entry name" value="Sig_transdc_His_kin_internal"/>
</dbReference>
<keyword evidence="1" id="KW-0812">Transmembrane</keyword>
<organism evidence="3 4">
    <name type="scientific">Hyunsoonleella aquatilis</name>
    <dbReference type="NCBI Taxonomy" id="2762758"/>
    <lineage>
        <taxon>Bacteria</taxon>
        <taxon>Pseudomonadati</taxon>
        <taxon>Bacteroidota</taxon>
        <taxon>Flavobacteriia</taxon>
        <taxon>Flavobacteriales</taxon>
        <taxon>Flavobacteriaceae</taxon>
    </lineage>
</organism>
<dbReference type="Proteomes" id="UP000656244">
    <property type="component" value="Unassembled WGS sequence"/>
</dbReference>
<proteinExistence type="predicted"/>
<gene>
    <name evidence="3" type="ORF">H7U19_07150</name>
</gene>
<dbReference type="PANTHER" id="PTHR34220:SF7">
    <property type="entry name" value="SENSOR HISTIDINE KINASE YPDA"/>
    <property type="match status" value="1"/>
</dbReference>
<feature type="domain" description="Signal transduction histidine kinase internal region" evidence="2">
    <location>
        <begin position="167"/>
        <end position="243"/>
    </location>
</feature>
<feature type="transmembrane region" description="Helical" evidence="1">
    <location>
        <begin position="120"/>
        <end position="143"/>
    </location>
</feature>
<keyword evidence="4" id="KW-1185">Reference proteome</keyword>
<evidence type="ECO:0000313" key="3">
    <source>
        <dbReference type="EMBL" id="MBC3758173.1"/>
    </source>
</evidence>
<keyword evidence="3" id="KW-0418">Kinase</keyword>
<dbReference type="GO" id="GO:0000155">
    <property type="term" value="F:phosphorelay sensor kinase activity"/>
    <property type="evidence" value="ECO:0007669"/>
    <property type="project" value="InterPro"/>
</dbReference>
<dbReference type="RefSeq" id="WP_186560676.1">
    <property type="nucleotide sequence ID" value="NZ_JACNMF010000002.1"/>
</dbReference>